<dbReference type="KEGG" id="sgm:GCM10017557_33750"/>
<reference evidence="1 2" key="1">
    <citation type="journal article" date="2014" name="Int. J. Syst. Evol. Microbiol.">
        <title>Complete genome sequence of Corynebacterium casei LMG S-19264T (=DSM 44701T), isolated from a smear-ripened cheese.</title>
        <authorList>
            <consortium name="US DOE Joint Genome Institute (JGI-PGF)"/>
            <person name="Walter F."/>
            <person name="Albersmeier A."/>
            <person name="Kalinowski J."/>
            <person name="Ruckert C."/>
        </authorList>
    </citation>
    <scope>NUCLEOTIDE SEQUENCE [LARGE SCALE GENOMIC DNA]</scope>
    <source>
        <strain evidence="1 2">JCM 4677</strain>
    </source>
</reference>
<protein>
    <recommendedName>
        <fullName evidence="3">Phosphoadenosine phosphosulphate reductase domain-containing protein</fullName>
    </recommendedName>
</protein>
<evidence type="ECO:0000313" key="2">
    <source>
        <dbReference type="Proteomes" id="UP000516444"/>
    </source>
</evidence>
<accession>A0A7G1P3Y8</accession>
<evidence type="ECO:0008006" key="3">
    <source>
        <dbReference type="Google" id="ProtNLM"/>
    </source>
</evidence>
<dbReference type="RefSeq" id="WP_246596403.1">
    <property type="nucleotide sequence ID" value="NZ_AP023440.1"/>
</dbReference>
<dbReference type="EMBL" id="AP023440">
    <property type="protein sequence ID" value="BCL28516.1"/>
    <property type="molecule type" value="Genomic_DNA"/>
</dbReference>
<dbReference type="AlphaFoldDB" id="A0A7G1P3Y8"/>
<organism evidence="1 2">
    <name type="scientific">Streptomyces aurantiacus</name>
    <dbReference type="NCBI Taxonomy" id="47760"/>
    <lineage>
        <taxon>Bacteria</taxon>
        <taxon>Bacillati</taxon>
        <taxon>Actinomycetota</taxon>
        <taxon>Actinomycetes</taxon>
        <taxon>Kitasatosporales</taxon>
        <taxon>Streptomycetaceae</taxon>
        <taxon>Streptomyces</taxon>
        <taxon>Streptomyces aurantiacus group</taxon>
    </lineage>
</organism>
<keyword evidence="2" id="KW-1185">Reference proteome</keyword>
<proteinExistence type="predicted"/>
<gene>
    <name evidence="1" type="ORF">GCM10017557_33750</name>
</gene>
<sequence length="251" mass="28590">MQRVDPVTRHVVQFSGGIGSWAAAQRVAAEYGTDNLILLFADTLIEDPDLYRFLREAADQIGVPITRVADGRTPFEIFWQQRFLGNSRIAPCSEFLKQRPCRRWLEAHADPADTVLHVGIDWSEQRRTPAIERGWAPWTVTFPMCNPPYLTKDEMLDQARAVGLEPPRLYELGFGHNNCGSLCVRGGHRHWAHVLEVFPERFAEAERQEQELRAELGDVAILRDRTGGRSRPLTLTEFRERQEALRSASAS</sequence>
<dbReference type="SUPFAM" id="SSF52402">
    <property type="entry name" value="Adenine nucleotide alpha hydrolases-like"/>
    <property type="match status" value="1"/>
</dbReference>
<dbReference type="InterPro" id="IPR014729">
    <property type="entry name" value="Rossmann-like_a/b/a_fold"/>
</dbReference>
<dbReference type="Proteomes" id="UP000516444">
    <property type="component" value="Chromosome"/>
</dbReference>
<name>A0A7G1P3Y8_9ACTN</name>
<dbReference type="Gene3D" id="3.40.50.620">
    <property type="entry name" value="HUPs"/>
    <property type="match status" value="1"/>
</dbReference>
<evidence type="ECO:0000313" key="1">
    <source>
        <dbReference type="EMBL" id="BCL28516.1"/>
    </source>
</evidence>